<dbReference type="EMBL" id="HG994365">
    <property type="protein sequence ID" value="CAF2070882.1"/>
    <property type="molecule type" value="Genomic_DNA"/>
</dbReference>
<evidence type="ECO:0000313" key="1">
    <source>
        <dbReference type="EMBL" id="CAF2070882.1"/>
    </source>
</evidence>
<dbReference type="AlphaFoldDB" id="A0A816R8K6"/>
<proteinExistence type="predicted"/>
<accession>A0A816R8K6</accession>
<reference evidence="1" key="1">
    <citation type="submission" date="2021-01" db="EMBL/GenBank/DDBJ databases">
        <authorList>
            <consortium name="Genoscope - CEA"/>
            <person name="William W."/>
        </authorList>
    </citation>
    <scope>NUCLEOTIDE SEQUENCE</scope>
</reference>
<name>A0A816R8K6_BRANA</name>
<organism evidence="1">
    <name type="scientific">Brassica napus</name>
    <name type="common">Rape</name>
    <dbReference type="NCBI Taxonomy" id="3708"/>
    <lineage>
        <taxon>Eukaryota</taxon>
        <taxon>Viridiplantae</taxon>
        <taxon>Streptophyta</taxon>
        <taxon>Embryophyta</taxon>
        <taxon>Tracheophyta</taxon>
        <taxon>Spermatophyta</taxon>
        <taxon>Magnoliopsida</taxon>
        <taxon>eudicotyledons</taxon>
        <taxon>Gunneridae</taxon>
        <taxon>Pentapetalae</taxon>
        <taxon>rosids</taxon>
        <taxon>malvids</taxon>
        <taxon>Brassicales</taxon>
        <taxon>Brassicaceae</taxon>
        <taxon>Brassiceae</taxon>
        <taxon>Brassica</taxon>
    </lineage>
</organism>
<dbReference type="Proteomes" id="UP001295469">
    <property type="component" value="Chromosome C01"/>
</dbReference>
<gene>
    <name evidence="1" type="ORF">DARMORV10_C01P17660.1</name>
</gene>
<sequence>MQGDDITVCRKNGGQENECTASLQALRVDNVEVSE</sequence>
<protein>
    <submittedName>
        <fullName evidence="1">(rape) hypothetical protein</fullName>
    </submittedName>
</protein>